<feature type="transmembrane region" description="Helical" evidence="2">
    <location>
        <begin position="200"/>
        <end position="222"/>
    </location>
</feature>
<feature type="compositionally biased region" description="Polar residues" evidence="1">
    <location>
        <begin position="23"/>
        <end position="36"/>
    </location>
</feature>
<evidence type="ECO:0000313" key="4">
    <source>
        <dbReference type="Proteomes" id="UP000018001"/>
    </source>
</evidence>
<feature type="transmembrane region" description="Helical" evidence="2">
    <location>
        <begin position="261"/>
        <end position="282"/>
    </location>
</feature>
<feature type="transmembrane region" description="Helical" evidence="2">
    <location>
        <begin position="358"/>
        <end position="381"/>
    </location>
</feature>
<accession>V5FM44</accession>
<dbReference type="OrthoDB" id="5352400at2759"/>
<proteinExistence type="predicted"/>
<dbReference type="eggNOG" id="ENOG502SI2P">
    <property type="taxonomic scope" value="Eukaryota"/>
</dbReference>
<feature type="region of interest" description="Disordered" evidence="1">
    <location>
        <begin position="1"/>
        <end position="38"/>
    </location>
</feature>
<gene>
    <name evidence="3" type="ORF">PVAR5_7750</name>
</gene>
<keyword evidence="2" id="KW-0812">Transmembrane</keyword>
<dbReference type="AlphaFoldDB" id="V5FM44"/>
<evidence type="ECO:0000256" key="2">
    <source>
        <dbReference type="SAM" id="Phobius"/>
    </source>
</evidence>
<comment type="caution">
    <text evidence="3">The sequence shown here is derived from an EMBL/GenBank/DDBJ whole genome shotgun (WGS) entry which is preliminary data.</text>
</comment>
<sequence length="495" mass="55065">MNQLAFDQQEKRQAQGPLRAPVPSSNACDPTESPGTASAAIRSPFGILACDGPPGRDAPCVVHWRHLQRRHILALEDNRECCNLTGALFSTSIEPLHLREPSALVIMEDNLAGHKTRERTLHILAVSPGLRLCPWDKFLLGPQPVFRWQRYERAIQEAIRSYARYPAFVTRTSTLIVLNKAQNRNAGIMFFPKKYRSHRAALIMMATEFPFTVAILILTGIADHNTYRTKLWQDGADNGFNSSPDEGIYAAANYRPYTAPMVWSSFLTEYNLVLGVLSTFLLLTKAPMQILKVFYPPVSVAVHTALIVLYSVSASFQAGKDMSDPQHPQPGPPWYITKSCSVAAHKSNIGYCEQAKSLFAITIVITVIYFSEFILAVISCFSTKAEREAYRERREEKRAIKAYEDSILRAPPSGIYPMTPGPMTGTSFPAMTPRSLAFTRLDSGSSDLPLRHHFSTPHPRSSLHLQTGGGTMSGYGAYQDQPQMYFPPPPTQAAK</sequence>
<dbReference type="EMBL" id="BAUL01000275">
    <property type="protein sequence ID" value="GAD99044.1"/>
    <property type="molecule type" value="Genomic_DNA"/>
</dbReference>
<evidence type="ECO:0000313" key="3">
    <source>
        <dbReference type="EMBL" id="GAD99044.1"/>
    </source>
</evidence>
<reference evidence="4" key="1">
    <citation type="journal article" date="2014" name="Genome Announc.">
        <title>Draft genome sequence of the formaldehyde-resistant fungus Byssochlamys spectabilis No. 5 (anamorph Paecilomyces variotii No. 5) (NBRC109023).</title>
        <authorList>
            <person name="Oka T."/>
            <person name="Ekino K."/>
            <person name="Fukuda K."/>
            <person name="Nomura Y."/>
        </authorList>
    </citation>
    <scope>NUCLEOTIDE SEQUENCE [LARGE SCALE GENOMIC DNA]</scope>
    <source>
        <strain evidence="4">No. 5 / NBRC 109023</strain>
    </source>
</reference>
<keyword evidence="2" id="KW-1133">Transmembrane helix</keyword>
<name>V5FM44_BYSSN</name>
<organism evidence="3 4">
    <name type="scientific">Byssochlamys spectabilis (strain No. 5 / NBRC 109023)</name>
    <name type="common">Paecilomyces variotii</name>
    <dbReference type="NCBI Taxonomy" id="1356009"/>
    <lineage>
        <taxon>Eukaryota</taxon>
        <taxon>Fungi</taxon>
        <taxon>Dikarya</taxon>
        <taxon>Ascomycota</taxon>
        <taxon>Pezizomycotina</taxon>
        <taxon>Eurotiomycetes</taxon>
        <taxon>Eurotiomycetidae</taxon>
        <taxon>Eurotiales</taxon>
        <taxon>Thermoascaceae</taxon>
        <taxon>Paecilomyces</taxon>
    </lineage>
</organism>
<protein>
    <submittedName>
        <fullName evidence="3">Uncharacterized protein</fullName>
    </submittedName>
</protein>
<evidence type="ECO:0000256" key="1">
    <source>
        <dbReference type="SAM" id="MobiDB-lite"/>
    </source>
</evidence>
<dbReference type="Proteomes" id="UP000018001">
    <property type="component" value="Unassembled WGS sequence"/>
</dbReference>
<feature type="transmembrane region" description="Helical" evidence="2">
    <location>
        <begin position="294"/>
        <end position="312"/>
    </location>
</feature>
<keyword evidence="4" id="KW-1185">Reference proteome</keyword>
<dbReference type="HOGENOM" id="CLU_550922_0_0_1"/>
<dbReference type="InParanoid" id="V5FM44"/>
<keyword evidence="2" id="KW-0472">Membrane</keyword>